<evidence type="ECO:0000313" key="3">
    <source>
        <dbReference type="Proteomes" id="UP000003843"/>
    </source>
</evidence>
<name>D0WDT2_NEILA</name>
<feature type="region of interest" description="Disordered" evidence="1">
    <location>
        <begin position="160"/>
        <end position="183"/>
    </location>
</feature>
<feature type="region of interest" description="Disordered" evidence="1">
    <location>
        <begin position="28"/>
        <end position="103"/>
    </location>
</feature>
<dbReference type="EMBL" id="ACEQ02000075">
    <property type="protein sequence ID" value="EEZ74263.1"/>
    <property type="molecule type" value="Genomic_DNA"/>
</dbReference>
<feature type="compositionally biased region" description="Basic and acidic residues" evidence="1">
    <location>
        <begin position="172"/>
        <end position="183"/>
    </location>
</feature>
<evidence type="ECO:0000256" key="1">
    <source>
        <dbReference type="SAM" id="MobiDB-lite"/>
    </source>
</evidence>
<organism evidence="2 3">
    <name type="scientific">Neisseria lactamica ATCC 23970</name>
    <dbReference type="NCBI Taxonomy" id="546265"/>
    <lineage>
        <taxon>Bacteria</taxon>
        <taxon>Pseudomonadati</taxon>
        <taxon>Pseudomonadota</taxon>
        <taxon>Betaproteobacteria</taxon>
        <taxon>Neisseriales</taxon>
        <taxon>Neisseriaceae</taxon>
        <taxon>Neisseria</taxon>
    </lineage>
</organism>
<reference evidence="2 3" key="1">
    <citation type="submission" date="2009-10" db="EMBL/GenBank/DDBJ databases">
        <authorList>
            <person name="Weinstock G."/>
            <person name="Sodergren E."/>
            <person name="Clifton S."/>
            <person name="Fulton L."/>
            <person name="Fulton B."/>
            <person name="Courtney L."/>
            <person name="Fronick C."/>
            <person name="Harrison M."/>
            <person name="Strong C."/>
            <person name="Farmer C."/>
            <person name="Delahaunty K."/>
            <person name="Markovic C."/>
            <person name="Hall O."/>
            <person name="Minx P."/>
            <person name="Tomlinson C."/>
            <person name="Mitreva M."/>
            <person name="Nelson J."/>
            <person name="Hou S."/>
            <person name="Wollam A."/>
            <person name="Pepin K.H."/>
            <person name="Johnson M."/>
            <person name="Bhonagiri V."/>
            <person name="Nash W.E."/>
            <person name="Warren W."/>
            <person name="Chinwalla A."/>
            <person name="Mardis E.R."/>
            <person name="Wilson R.K."/>
        </authorList>
    </citation>
    <scope>NUCLEOTIDE SEQUENCE [LARGE SCALE GENOMIC DNA]</scope>
    <source>
        <strain evidence="2 3">ATCC 23970</strain>
    </source>
</reference>
<feature type="non-terminal residue" evidence="2">
    <location>
        <position position="1"/>
    </location>
</feature>
<feature type="region of interest" description="Disordered" evidence="1">
    <location>
        <begin position="1"/>
        <end position="20"/>
    </location>
</feature>
<proteinExistence type="predicted"/>
<dbReference type="Proteomes" id="UP000003843">
    <property type="component" value="Unassembled WGS sequence"/>
</dbReference>
<accession>D0WDT2</accession>
<feature type="compositionally biased region" description="Low complexity" evidence="1">
    <location>
        <begin position="32"/>
        <end position="51"/>
    </location>
</feature>
<dbReference type="AlphaFoldDB" id="D0WDT2"/>
<protein>
    <submittedName>
        <fullName evidence="2">Uncharacterized protein</fullName>
    </submittedName>
</protein>
<gene>
    <name evidence="2" type="ORF">NEILACOT_05719</name>
</gene>
<comment type="caution">
    <text evidence="2">The sequence shown here is derived from an EMBL/GenBank/DDBJ whole genome shotgun (WGS) entry which is preliminary data.</text>
</comment>
<sequence>HLKGGAITSTAPKEQNELTAKRLTFENIQNQSSYSASNVSLSGSYGSDSPSETPDNADFRQTNLGKAFARSAGKNGTDFNPGLPQYEKGGDNSTTYATLSEGRLNIGGKETTTQELGINSDSSNAHRAVAALPDLAKITEKQQIIAKATSDIVSAAHTFSSNRQKTAAKNKAKAESEFEGRLKAQNDGSYEAYAKLDETERQKS</sequence>
<evidence type="ECO:0000313" key="2">
    <source>
        <dbReference type="EMBL" id="EEZ74263.1"/>
    </source>
</evidence>